<gene>
    <name evidence="2" type="ORF">TSUD_248540</name>
</gene>
<dbReference type="OrthoDB" id="1426928at2759"/>
<name>A0A2Z6M7K7_TRISU</name>
<dbReference type="EMBL" id="DF973179">
    <property type="protein sequence ID" value="GAU18153.1"/>
    <property type="molecule type" value="Genomic_DNA"/>
</dbReference>
<reference evidence="3" key="1">
    <citation type="journal article" date="2017" name="Front. Plant Sci.">
        <title>Climate Clever Clovers: New Paradigm to Reduce the Environmental Footprint of Ruminants by Breeding Low Methanogenic Forages Utilizing Haplotype Variation.</title>
        <authorList>
            <person name="Kaur P."/>
            <person name="Appels R."/>
            <person name="Bayer P.E."/>
            <person name="Keeble-Gagnere G."/>
            <person name="Wang J."/>
            <person name="Hirakawa H."/>
            <person name="Shirasawa K."/>
            <person name="Vercoe P."/>
            <person name="Stefanova K."/>
            <person name="Durmic Z."/>
            <person name="Nichols P."/>
            <person name="Revell C."/>
            <person name="Isobe S.N."/>
            <person name="Edwards D."/>
            <person name="Erskine W."/>
        </authorList>
    </citation>
    <scope>NUCLEOTIDE SEQUENCE [LARGE SCALE GENOMIC DNA]</scope>
    <source>
        <strain evidence="3">cv. Daliak</strain>
    </source>
</reference>
<feature type="compositionally biased region" description="Polar residues" evidence="1">
    <location>
        <begin position="80"/>
        <end position="91"/>
    </location>
</feature>
<evidence type="ECO:0000256" key="1">
    <source>
        <dbReference type="SAM" id="MobiDB-lite"/>
    </source>
</evidence>
<proteinExistence type="predicted"/>
<protein>
    <submittedName>
        <fullName evidence="2">Uncharacterized protein</fullName>
    </submittedName>
</protein>
<feature type="region of interest" description="Disordered" evidence="1">
    <location>
        <begin position="70"/>
        <end position="91"/>
    </location>
</feature>
<sequence length="91" mass="10324">MKSHQTPCASRRSQTWKSEICTRLRALLDNYPMKSHQTPCASRKYCLELLEDSGLTGCKPVSTLIDPAIRLHHDDGPDQRQLTNSVTNEIE</sequence>
<organism evidence="2 3">
    <name type="scientific">Trifolium subterraneum</name>
    <name type="common">Subterranean clover</name>
    <dbReference type="NCBI Taxonomy" id="3900"/>
    <lineage>
        <taxon>Eukaryota</taxon>
        <taxon>Viridiplantae</taxon>
        <taxon>Streptophyta</taxon>
        <taxon>Embryophyta</taxon>
        <taxon>Tracheophyta</taxon>
        <taxon>Spermatophyta</taxon>
        <taxon>Magnoliopsida</taxon>
        <taxon>eudicotyledons</taxon>
        <taxon>Gunneridae</taxon>
        <taxon>Pentapetalae</taxon>
        <taxon>rosids</taxon>
        <taxon>fabids</taxon>
        <taxon>Fabales</taxon>
        <taxon>Fabaceae</taxon>
        <taxon>Papilionoideae</taxon>
        <taxon>50 kb inversion clade</taxon>
        <taxon>NPAAA clade</taxon>
        <taxon>Hologalegina</taxon>
        <taxon>IRL clade</taxon>
        <taxon>Trifolieae</taxon>
        <taxon>Trifolium</taxon>
    </lineage>
</organism>
<evidence type="ECO:0000313" key="3">
    <source>
        <dbReference type="Proteomes" id="UP000242715"/>
    </source>
</evidence>
<accession>A0A2Z6M7K7</accession>
<dbReference type="AlphaFoldDB" id="A0A2Z6M7K7"/>
<evidence type="ECO:0000313" key="2">
    <source>
        <dbReference type="EMBL" id="GAU18153.1"/>
    </source>
</evidence>
<dbReference type="Proteomes" id="UP000242715">
    <property type="component" value="Unassembled WGS sequence"/>
</dbReference>
<keyword evidence="3" id="KW-1185">Reference proteome</keyword>